<comment type="caution">
    <text evidence="5">The sequence shown here is derived from an EMBL/GenBank/DDBJ whole genome shotgun (WGS) entry which is preliminary data.</text>
</comment>
<dbReference type="InterPro" id="IPR045913">
    <property type="entry name" value="TBC20/Gyp8-like"/>
</dbReference>
<keyword evidence="1" id="KW-0343">GTPase activation</keyword>
<sequence length="473" mass="53326">MIICSVAAAHNMVRGGDRVPIKKGRVQQTRAEPRASKARSVKEGSGTPSREAIPAAALTEVFKFQLIDKQSRLMRTATKRRPCPSHLQLRTSTLNATDSQRIDMGNSASIGKQHHRTHRVKLIYEAAVNKDIEQLRRLARSEDGLSYDWLRRLAWPVLLHTWQGCYIRDKGSEQDLTDWKQISKDVQRSLYLFAGSVPQKLKTHKQKELHEMIVEILWRNPGLHYYQGFHDICTSFLLILGKKQAIPAAENVALFFLRDAMLDTFEPVSRQLSLINTLLRLEDIELFDYMMNGNIVPYYALSWILTWYSHDLKDMNKVSRLFDLFLASTPLMPIYVAAMIVLGRKKELLELDPDLAHTVLADFPQGADMDELVHGAVELEKRWPPLELQKLSGLHDQHVRARMAESHTGRTAEPDPGGAIPLVTGPAKGTVGRRSGGSGSGVDANCGSAVNTDETMGQREEHFPVAPFRDRLI</sequence>
<feature type="region of interest" description="Disordered" evidence="2">
    <location>
        <begin position="21"/>
        <end position="50"/>
    </location>
</feature>
<evidence type="ECO:0000259" key="4">
    <source>
        <dbReference type="PROSITE" id="PS50086"/>
    </source>
</evidence>
<keyword evidence="3" id="KW-0472">Membrane</keyword>
<keyword evidence="3" id="KW-0812">Transmembrane</keyword>
<proteinExistence type="predicted"/>
<evidence type="ECO:0000256" key="3">
    <source>
        <dbReference type="SAM" id="Phobius"/>
    </source>
</evidence>
<dbReference type="InterPro" id="IPR035969">
    <property type="entry name" value="Rab-GAP_TBC_sf"/>
</dbReference>
<protein>
    <recommendedName>
        <fullName evidence="4">Rab-GAP TBC domain-containing protein</fullName>
    </recommendedName>
</protein>
<dbReference type="GO" id="GO:0005096">
    <property type="term" value="F:GTPase activator activity"/>
    <property type="evidence" value="ECO:0007669"/>
    <property type="project" value="UniProtKB-KW"/>
</dbReference>
<dbReference type="Pfam" id="PF00566">
    <property type="entry name" value="RabGAP-TBC"/>
    <property type="match status" value="1"/>
</dbReference>
<evidence type="ECO:0000313" key="6">
    <source>
        <dbReference type="Proteomes" id="UP000268093"/>
    </source>
</evidence>
<keyword evidence="6" id="KW-1185">Reference proteome</keyword>
<evidence type="ECO:0000313" key="5">
    <source>
        <dbReference type="EMBL" id="RUP45482.1"/>
    </source>
</evidence>
<dbReference type="PROSITE" id="PS50086">
    <property type="entry name" value="TBC_RABGAP"/>
    <property type="match status" value="1"/>
</dbReference>
<dbReference type="Proteomes" id="UP000268093">
    <property type="component" value="Unassembled WGS sequence"/>
</dbReference>
<evidence type="ECO:0000256" key="2">
    <source>
        <dbReference type="SAM" id="MobiDB-lite"/>
    </source>
</evidence>
<organism evidence="5 6">
    <name type="scientific">Jimgerdemannia flammicorona</name>
    <dbReference type="NCBI Taxonomy" id="994334"/>
    <lineage>
        <taxon>Eukaryota</taxon>
        <taxon>Fungi</taxon>
        <taxon>Fungi incertae sedis</taxon>
        <taxon>Mucoromycota</taxon>
        <taxon>Mucoromycotina</taxon>
        <taxon>Endogonomycetes</taxon>
        <taxon>Endogonales</taxon>
        <taxon>Endogonaceae</taxon>
        <taxon>Jimgerdemannia</taxon>
    </lineage>
</organism>
<dbReference type="Gene3D" id="1.10.472.80">
    <property type="entry name" value="Ypt/Rab-GAP domain of gyp1p, domain 3"/>
    <property type="match status" value="1"/>
</dbReference>
<gene>
    <name evidence="5" type="ORF">BC936DRAFT_148112</name>
</gene>
<feature type="region of interest" description="Disordered" evidence="2">
    <location>
        <begin position="404"/>
        <end position="457"/>
    </location>
</feature>
<feature type="transmembrane region" description="Helical" evidence="3">
    <location>
        <begin position="321"/>
        <end position="342"/>
    </location>
</feature>
<dbReference type="SMART" id="SM00164">
    <property type="entry name" value="TBC"/>
    <property type="match status" value="1"/>
</dbReference>
<dbReference type="PANTHER" id="PTHR20913">
    <property type="entry name" value="TBC1 DOMAIN FAMILY MEMBER 20/GTPASE"/>
    <property type="match status" value="1"/>
</dbReference>
<dbReference type="GO" id="GO:0005789">
    <property type="term" value="C:endoplasmic reticulum membrane"/>
    <property type="evidence" value="ECO:0007669"/>
    <property type="project" value="TreeGrafter"/>
</dbReference>
<feature type="domain" description="Rab-GAP TBC" evidence="4">
    <location>
        <begin position="145"/>
        <end position="329"/>
    </location>
</feature>
<evidence type="ECO:0000256" key="1">
    <source>
        <dbReference type="ARBA" id="ARBA00022468"/>
    </source>
</evidence>
<feature type="compositionally biased region" description="Basic and acidic residues" evidence="2">
    <location>
        <begin position="404"/>
        <end position="413"/>
    </location>
</feature>
<dbReference type="GO" id="GO:0006888">
    <property type="term" value="P:endoplasmic reticulum to Golgi vesicle-mediated transport"/>
    <property type="evidence" value="ECO:0007669"/>
    <property type="project" value="TreeGrafter"/>
</dbReference>
<dbReference type="AlphaFoldDB" id="A0A433D3Q9"/>
<accession>A0A433D3Q9</accession>
<dbReference type="EMBL" id="RBNI01007203">
    <property type="protein sequence ID" value="RUP45482.1"/>
    <property type="molecule type" value="Genomic_DNA"/>
</dbReference>
<feature type="transmembrane region" description="Helical" evidence="3">
    <location>
        <begin position="289"/>
        <end position="309"/>
    </location>
</feature>
<name>A0A433D3Q9_9FUNG</name>
<dbReference type="Gene3D" id="1.10.8.1310">
    <property type="match status" value="1"/>
</dbReference>
<dbReference type="SUPFAM" id="SSF47923">
    <property type="entry name" value="Ypt/Rab-GAP domain of gyp1p"/>
    <property type="match status" value="2"/>
</dbReference>
<dbReference type="OrthoDB" id="206700at2759"/>
<keyword evidence="3" id="KW-1133">Transmembrane helix</keyword>
<dbReference type="InterPro" id="IPR000195">
    <property type="entry name" value="Rab-GAP-TBC_dom"/>
</dbReference>
<reference evidence="5 6" key="1">
    <citation type="journal article" date="2018" name="New Phytol.">
        <title>Phylogenomics of Endogonaceae and evolution of mycorrhizas within Mucoromycota.</title>
        <authorList>
            <person name="Chang Y."/>
            <person name="Desiro A."/>
            <person name="Na H."/>
            <person name="Sandor L."/>
            <person name="Lipzen A."/>
            <person name="Clum A."/>
            <person name="Barry K."/>
            <person name="Grigoriev I.V."/>
            <person name="Martin F.M."/>
            <person name="Stajich J.E."/>
            <person name="Smith M.E."/>
            <person name="Bonito G."/>
            <person name="Spatafora J.W."/>
        </authorList>
    </citation>
    <scope>NUCLEOTIDE SEQUENCE [LARGE SCALE GENOMIC DNA]</scope>
    <source>
        <strain evidence="5 6">GMNB39</strain>
    </source>
</reference>
<dbReference type="PANTHER" id="PTHR20913:SF7">
    <property type="entry name" value="RE60063P"/>
    <property type="match status" value="1"/>
</dbReference>